<name>A0A9P4U0Y0_9PEZI</name>
<dbReference type="Proteomes" id="UP000800235">
    <property type="component" value="Unassembled WGS sequence"/>
</dbReference>
<evidence type="ECO:0000256" key="1">
    <source>
        <dbReference type="SAM" id="MobiDB-lite"/>
    </source>
</evidence>
<keyword evidence="2" id="KW-0472">Membrane</keyword>
<gene>
    <name evidence="3" type="ORF">EJ08DRAFT_731899</name>
</gene>
<comment type="caution">
    <text evidence="3">The sequence shown here is derived from an EMBL/GenBank/DDBJ whole genome shotgun (WGS) entry which is preliminary data.</text>
</comment>
<feature type="region of interest" description="Disordered" evidence="1">
    <location>
        <begin position="1"/>
        <end position="48"/>
    </location>
</feature>
<protein>
    <recommendedName>
        <fullName evidence="5">Transmembrane protein</fullName>
    </recommendedName>
</protein>
<dbReference type="EMBL" id="MU007022">
    <property type="protein sequence ID" value="KAF2433205.1"/>
    <property type="molecule type" value="Genomic_DNA"/>
</dbReference>
<keyword evidence="4" id="KW-1185">Reference proteome</keyword>
<sequence>MYIPPNNNPTGFIAQTTPTSTLLQPQNSTSSSPSSITDTPTTTPSPHKMPISKVVFPIALAIVIILGAAGVFIYCARHHESWRKLQLQKKDEIVKTGGEGDSGNDDDWVYERRIADMEEVRGRERERKEGDGERKEDDGGK</sequence>
<reference evidence="3" key="1">
    <citation type="journal article" date="2020" name="Stud. Mycol.">
        <title>101 Dothideomycetes genomes: a test case for predicting lifestyles and emergence of pathogens.</title>
        <authorList>
            <person name="Haridas S."/>
            <person name="Albert R."/>
            <person name="Binder M."/>
            <person name="Bloem J."/>
            <person name="Labutti K."/>
            <person name="Salamov A."/>
            <person name="Andreopoulos B."/>
            <person name="Baker S."/>
            <person name="Barry K."/>
            <person name="Bills G."/>
            <person name="Bluhm B."/>
            <person name="Cannon C."/>
            <person name="Castanera R."/>
            <person name="Culley D."/>
            <person name="Daum C."/>
            <person name="Ezra D."/>
            <person name="Gonzalez J."/>
            <person name="Henrissat B."/>
            <person name="Kuo A."/>
            <person name="Liang C."/>
            <person name="Lipzen A."/>
            <person name="Lutzoni F."/>
            <person name="Magnuson J."/>
            <person name="Mondo S."/>
            <person name="Nolan M."/>
            <person name="Ohm R."/>
            <person name="Pangilinan J."/>
            <person name="Park H.-J."/>
            <person name="Ramirez L."/>
            <person name="Alfaro M."/>
            <person name="Sun H."/>
            <person name="Tritt A."/>
            <person name="Yoshinaga Y."/>
            <person name="Zwiers L.-H."/>
            <person name="Turgeon B."/>
            <person name="Goodwin S."/>
            <person name="Spatafora J."/>
            <person name="Crous P."/>
            <person name="Grigoriev I."/>
        </authorList>
    </citation>
    <scope>NUCLEOTIDE SEQUENCE</scope>
    <source>
        <strain evidence="3">CBS 130266</strain>
    </source>
</reference>
<organism evidence="3 4">
    <name type="scientific">Tothia fuscella</name>
    <dbReference type="NCBI Taxonomy" id="1048955"/>
    <lineage>
        <taxon>Eukaryota</taxon>
        <taxon>Fungi</taxon>
        <taxon>Dikarya</taxon>
        <taxon>Ascomycota</taxon>
        <taxon>Pezizomycotina</taxon>
        <taxon>Dothideomycetes</taxon>
        <taxon>Pleosporomycetidae</taxon>
        <taxon>Venturiales</taxon>
        <taxon>Cylindrosympodiaceae</taxon>
        <taxon>Tothia</taxon>
    </lineage>
</organism>
<feature type="transmembrane region" description="Helical" evidence="2">
    <location>
        <begin position="54"/>
        <end position="76"/>
    </location>
</feature>
<keyword evidence="2" id="KW-1133">Transmembrane helix</keyword>
<evidence type="ECO:0008006" key="5">
    <source>
        <dbReference type="Google" id="ProtNLM"/>
    </source>
</evidence>
<keyword evidence="2" id="KW-0812">Transmembrane</keyword>
<proteinExistence type="predicted"/>
<evidence type="ECO:0000256" key="2">
    <source>
        <dbReference type="SAM" id="Phobius"/>
    </source>
</evidence>
<feature type="compositionally biased region" description="Low complexity" evidence="1">
    <location>
        <begin position="15"/>
        <end position="46"/>
    </location>
</feature>
<dbReference type="AlphaFoldDB" id="A0A9P4U0Y0"/>
<evidence type="ECO:0000313" key="3">
    <source>
        <dbReference type="EMBL" id="KAF2433205.1"/>
    </source>
</evidence>
<accession>A0A9P4U0Y0</accession>
<feature type="region of interest" description="Disordered" evidence="1">
    <location>
        <begin position="117"/>
        <end position="141"/>
    </location>
</feature>
<evidence type="ECO:0000313" key="4">
    <source>
        <dbReference type="Proteomes" id="UP000800235"/>
    </source>
</evidence>